<evidence type="ECO:0000256" key="1">
    <source>
        <dbReference type="SAM" id="SignalP"/>
    </source>
</evidence>
<feature type="domain" description="DUF3108" evidence="2">
    <location>
        <begin position="56"/>
        <end position="256"/>
    </location>
</feature>
<name>A0ABP7S6K2_9BACT</name>
<keyword evidence="1" id="KW-0732">Signal</keyword>
<comment type="caution">
    <text evidence="3">The sequence shown here is derived from an EMBL/GenBank/DDBJ whole genome shotgun (WGS) entry which is preliminary data.</text>
</comment>
<proteinExistence type="predicted"/>
<evidence type="ECO:0000313" key="3">
    <source>
        <dbReference type="EMBL" id="GAA4007284.1"/>
    </source>
</evidence>
<sequence length="264" mass="28706">MKIPALLSFLPLLTLGAAHAQAPTAGTDTAAATARATEASAACAHPFGLYDNMELLYKVTNAAGKSTGELRQRVVRLGSEMNKKKTRATTTVLLKSGRYDEKNRLSSQQDLTFNCSRDTTFTDGLTQFDPESLKSFRDRIFDFAPVNIAWPNQPTVGSKLPAGGSQIQVRSSAVDLAKVSTMVQKRRVVSGPEAVKTPAGTFQCYKVESERESMTRARADVAFRTTVRLVDYYSPTVGVVKTEVYDKKGKLAETRTLAAISKGK</sequence>
<dbReference type="Pfam" id="PF21347">
    <property type="entry name" value="DUF3108_like"/>
    <property type="match status" value="1"/>
</dbReference>
<organism evidence="3 4">
    <name type="scientific">Hymenobacter fastidiosus</name>
    <dbReference type="NCBI Taxonomy" id="486264"/>
    <lineage>
        <taxon>Bacteria</taxon>
        <taxon>Pseudomonadati</taxon>
        <taxon>Bacteroidota</taxon>
        <taxon>Cytophagia</taxon>
        <taxon>Cytophagales</taxon>
        <taxon>Hymenobacteraceae</taxon>
        <taxon>Hymenobacter</taxon>
    </lineage>
</organism>
<feature type="signal peptide" evidence="1">
    <location>
        <begin position="1"/>
        <end position="20"/>
    </location>
</feature>
<evidence type="ECO:0000313" key="4">
    <source>
        <dbReference type="Proteomes" id="UP001500567"/>
    </source>
</evidence>
<evidence type="ECO:0000259" key="2">
    <source>
        <dbReference type="Pfam" id="PF21347"/>
    </source>
</evidence>
<reference evidence="4" key="1">
    <citation type="journal article" date="2019" name="Int. J. Syst. Evol. Microbiol.">
        <title>The Global Catalogue of Microorganisms (GCM) 10K type strain sequencing project: providing services to taxonomists for standard genome sequencing and annotation.</title>
        <authorList>
            <consortium name="The Broad Institute Genomics Platform"/>
            <consortium name="The Broad Institute Genome Sequencing Center for Infectious Disease"/>
            <person name="Wu L."/>
            <person name="Ma J."/>
        </authorList>
    </citation>
    <scope>NUCLEOTIDE SEQUENCE [LARGE SCALE GENOMIC DNA]</scope>
    <source>
        <strain evidence="4">JCM 17224</strain>
    </source>
</reference>
<dbReference type="Gene3D" id="2.40.360.20">
    <property type="match status" value="1"/>
</dbReference>
<dbReference type="Proteomes" id="UP001500567">
    <property type="component" value="Unassembled WGS sequence"/>
</dbReference>
<dbReference type="EMBL" id="BAABDJ010000015">
    <property type="protein sequence ID" value="GAA4007284.1"/>
    <property type="molecule type" value="Genomic_DNA"/>
</dbReference>
<protein>
    <recommendedName>
        <fullName evidence="2">DUF3108 domain-containing protein</fullName>
    </recommendedName>
</protein>
<keyword evidence="4" id="KW-1185">Reference proteome</keyword>
<dbReference type="RefSeq" id="WP_345072606.1">
    <property type="nucleotide sequence ID" value="NZ_BAABDJ010000015.1"/>
</dbReference>
<accession>A0ABP7S6K2</accession>
<feature type="chain" id="PRO_5047436630" description="DUF3108 domain-containing protein" evidence="1">
    <location>
        <begin position="21"/>
        <end position="264"/>
    </location>
</feature>
<gene>
    <name evidence="3" type="ORF">GCM10022408_19000</name>
</gene>
<dbReference type="InterPro" id="IPR049279">
    <property type="entry name" value="DUF3108-like"/>
</dbReference>